<dbReference type="GO" id="GO:0005886">
    <property type="term" value="C:plasma membrane"/>
    <property type="evidence" value="ECO:0007669"/>
    <property type="project" value="UniProtKB-SubCell"/>
</dbReference>
<dbReference type="OMA" id="EICVINK"/>
<comment type="similarity">
    <text evidence="4 5">Belongs to the small heat shock protein (HSP20) family.</text>
</comment>
<dbReference type="InterPro" id="IPR002068">
    <property type="entry name" value="A-crystallin/Hsp20_dom"/>
</dbReference>
<evidence type="ECO:0000259" key="7">
    <source>
        <dbReference type="PROSITE" id="PS01031"/>
    </source>
</evidence>
<dbReference type="PANTHER" id="PTHR43670">
    <property type="entry name" value="HEAT SHOCK PROTEIN 26"/>
    <property type="match status" value="1"/>
</dbReference>
<evidence type="ECO:0000256" key="1">
    <source>
        <dbReference type="ARBA" id="ARBA00004162"/>
    </source>
</evidence>
<keyword evidence="9" id="KW-1185">Reference proteome</keyword>
<dbReference type="CDD" id="cd00298">
    <property type="entry name" value="ACD_sHsps_p23-like"/>
    <property type="match status" value="1"/>
</dbReference>
<feature type="domain" description="SHSP" evidence="7">
    <location>
        <begin position="10"/>
        <end position="120"/>
    </location>
</feature>
<evidence type="ECO:0000313" key="8">
    <source>
        <dbReference type="EMBL" id="KGN52153.1"/>
    </source>
</evidence>
<keyword evidence="6" id="KW-1133">Transmembrane helix</keyword>
<evidence type="ECO:0000256" key="6">
    <source>
        <dbReference type="SAM" id="Phobius"/>
    </source>
</evidence>
<dbReference type="AlphaFoldDB" id="A0A0A0KRC2"/>
<dbReference type="SUPFAM" id="SSF49764">
    <property type="entry name" value="HSP20-like chaperones"/>
    <property type="match status" value="1"/>
</dbReference>
<keyword evidence="3" id="KW-0611">Plant defense</keyword>
<keyword evidence="6" id="KW-0812">Transmembrane</keyword>
<keyword evidence="6" id="KW-0472">Membrane</keyword>
<evidence type="ECO:0000256" key="5">
    <source>
        <dbReference type="RuleBase" id="RU003616"/>
    </source>
</evidence>
<reference evidence="8 9" key="3">
    <citation type="journal article" date="2010" name="BMC Genomics">
        <title>Transcriptome sequencing and comparative analysis of cucumber flowers with different sex types.</title>
        <authorList>
            <person name="Guo S."/>
            <person name="Zheng Y."/>
            <person name="Joung J.G."/>
            <person name="Liu S."/>
            <person name="Zhang Z."/>
            <person name="Crasta O.R."/>
            <person name="Sobral B.W."/>
            <person name="Xu Y."/>
            <person name="Huang S."/>
            <person name="Fei Z."/>
        </authorList>
    </citation>
    <scope>NUCLEOTIDE SEQUENCE [LARGE SCALE GENOMIC DNA]</scope>
    <source>
        <strain evidence="9">cv. 9930</strain>
    </source>
</reference>
<keyword evidence="2" id="KW-1003">Cell membrane</keyword>
<evidence type="ECO:0000256" key="4">
    <source>
        <dbReference type="PROSITE-ProRule" id="PRU00285"/>
    </source>
</evidence>
<comment type="subcellular location">
    <subcellularLocation>
        <location evidence="1">Cell membrane</location>
        <topology evidence="1">Single-pass membrane protein</topology>
    </subcellularLocation>
</comment>
<proteinExistence type="inferred from homology"/>
<sequence length="223" mass="25221">MATARPETSGLRVPFTPNVEKRDENEAYILRLQLPEFKRQQVTVRVEEGKRMMKVTGERLAGDNRWFRFDETFPIPEICVINKISVQLKKGVLFIRMIKQTNGPVPAPPRPKQNEQLTLEKGREEISALDQKISSPEKEIENKKVEKMKDSKTEDVGKIKNEETAKIGTGTPYPRTTSVGRMSVPAMVSLAAAVVIAVAAYFIYLFLVQEVTKLSGKLFKLTK</sequence>
<organism evidence="8 9">
    <name type="scientific">Cucumis sativus</name>
    <name type="common">Cucumber</name>
    <dbReference type="NCBI Taxonomy" id="3659"/>
    <lineage>
        <taxon>Eukaryota</taxon>
        <taxon>Viridiplantae</taxon>
        <taxon>Streptophyta</taxon>
        <taxon>Embryophyta</taxon>
        <taxon>Tracheophyta</taxon>
        <taxon>Spermatophyta</taxon>
        <taxon>Magnoliopsida</taxon>
        <taxon>eudicotyledons</taxon>
        <taxon>Gunneridae</taxon>
        <taxon>Pentapetalae</taxon>
        <taxon>rosids</taxon>
        <taxon>fabids</taxon>
        <taxon>Cucurbitales</taxon>
        <taxon>Cucurbitaceae</taxon>
        <taxon>Benincaseae</taxon>
        <taxon>Cucumis</taxon>
    </lineage>
</organism>
<reference evidence="8 9" key="1">
    <citation type="journal article" date="2009" name="Nat. Genet.">
        <title>The genome of the cucumber, Cucumis sativus L.</title>
        <authorList>
            <person name="Huang S."/>
            <person name="Li R."/>
            <person name="Zhang Z."/>
            <person name="Li L."/>
            <person name="Gu X."/>
            <person name="Fan W."/>
            <person name="Lucas W.J."/>
            <person name="Wang X."/>
            <person name="Xie B."/>
            <person name="Ni P."/>
            <person name="Ren Y."/>
            <person name="Zhu H."/>
            <person name="Li J."/>
            <person name="Lin K."/>
            <person name="Jin W."/>
            <person name="Fei Z."/>
            <person name="Li G."/>
            <person name="Staub J."/>
            <person name="Kilian A."/>
            <person name="van der Vossen E.A."/>
            <person name="Wu Y."/>
            <person name="Guo J."/>
            <person name="He J."/>
            <person name="Jia Z."/>
            <person name="Ren Y."/>
            <person name="Tian G."/>
            <person name="Lu Y."/>
            <person name="Ruan J."/>
            <person name="Qian W."/>
            <person name="Wang M."/>
            <person name="Huang Q."/>
            <person name="Li B."/>
            <person name="Xuan Z."/>
            <person name="Cao J."/>
            <person name="Asan"/>
            <person name="Wu Z."/>
            <person name="Zhang J."/>
            <person name="Cai Q."/>
            <person name="Bai Y."/>
            <person name="Zhao B."/>
            <person name="Han Y."/>
            <person name="Li Y."/>
            <person name="Li X."/>
            <person name="Wang S."/>
            <person name="Shi Q."/>
            <person name="Liu S."/>
            <person name="Cho W.K."/>
            <person name="Kim J.Y."/>
            <person name="Xu Y."/>
            <person name="Heller-Uszynska K."/>
            <person name="Miao H."/>
            <person name="Cheng Z."/>
            <person name="Zhang S."/>
            <person name="Wu J."/>
            <person name="Yang Y."/>
            <person name="Kang H."/>
            <person name="Li M."/>
            <person name="Liang H."/>
            <person name="Ren X."/>
            <person name="Shi Z."/>
            <person name="Wen M."/>
            <person name="Jian M."/>
            <person name="Yang H."/>
            <person name="Zhang G."/>
            <person name="Yang Z."/>
            <person name="Chen R."/>
            <person name="Liu S."/>
            <person name="Li J."/>
            <person name="Ma L."/>
            <person name="Liu H."/>
            <person name="Zhou Y."/>
            <person name="Zhao J."/>
            <person name="Fang X."/>
            <person name="Li G."/>
            <person name="Fang L."/>
            <person name="Li Y."/>
            <person name="Liu D."/>
            <person name="Zheng H."/>
            <person name="Zhang Y."/>
            <person name="Qin N."/>
            <person name="Li Z."/>
            <person name="Yang G."/>
            <person name="Yang S."/>
            <person name="Bolund L."/>
            <person name="Kristiansen K."/>
            <person name="Zheng H."/>
            <person name="Li S."/>
            <person name="Zhang X."/>
            <person name="Yang H."/>
            <person name="Wang J."/>
            <person name="Sun R."/>
            <person name="Zhang B."/>
            <person name="Jiang S."/>
            <person name="Wang J."/>
            <person name="Du Y."/>
            <person name="Li S."/>
        </authorList>
    </citation>
    <scope>NUCLEOTIDE SEQUENCE [LARGE SCALE GENOMIC DNA]</scope>
    <source>
        <strain evidence="9">cv. 9930</strain>
    </source>
</reference>
<accession>A0A0A0KRC2</accession>
<reference evidence="8 9" key="2">
    <citation type="journal article" date="2009" name="PLoS ONE">
        <title>An integrated genetic and cytogenetic map of the cucumber genome.</title>
        <authorList>
            <person name="Ren Y."/>
            <person name="Zhang Z."/>
            <person name="Liu J."/>
            <person name="Staub J.E."/>
            <person name="Han Y."/>
            <person name="Cheng Z."/>
            <person name="Li X."/>
            <person name="Lu J."/>
            <person name="Miao H."/>
            <person name="Kang H."/>
            <person name="Xie B."/>
            <person name="Gu X."/>
            <person name="Wang X."/>
            <person name="Du Y."/>
            <person name="Jin W."/>
            <person name="Huang S."/>
        </authorList>
    </citation>
    <scope>NUCLEOTIDE SEQUENCE [LARGE SCALE GENOMIC DNA]</scope>
    <source>
        <strain evidence="9">cv. 9930</strain>
    </source>
</reference>
<feature type="transmembrane region" description="Helical" evidence="6">
    <location>
        <begin position="184"/>
        <end position="207"/>
    </location>
</feature>
<dbReference type="PANTHER" id="PTHR43670:SF33">
    <property type="entry name" value="SHSP DOMAIN-CONTAINING PROTEIN"/>
    <property type="match status" value="1"/>
</dbReference>
<dbReference type="PROSITE" id="PS01031">
    <property type="entry name" value="SHSP"/>
    <property type="match status" value="1"/>
</dbReference>
<gene>
    <name evidence="8" type="ORF">Csa_5G612820</name>
</gene>
<dbReference type="Gene3D" id="2.60.40.790">
    <property type="match status" value="1"/>
</dbReference>
<reference evidence="8 9" key="4">
    <citation type="journal article" date="2011" name="BMC Genomics">
        <title>RNA-Seq improves annotation of protein-coding genes in the cucumber genome.</title>
        <authorList>
            <person name="Li Z."/>
            <person name="Zhang Z."/>
            <person name="Yan P."/>
            <person name="Huang S."/>
            <person name="Fei Z."/>
            <person name="Lin K."/>
        </authorList>
    </citation>
    <scope>NUCLEOTIDE SEQUENCE [LARGE SCALE GENOMIC DNA]</scope>
    <source>
        <strain evidence="9">cv. 9930</strain>
    </source>
</reference>
<dbReference type="EMBL" id="CM002926">
    <property type="protein sequence ID" value="KGN52153.1"/>
    <property type="molecule type" value="Genomic_DNA"/>
</dbReference>
<dbReference type="Gramene" id="KGN52153">
    <property type="protein sequence ID" value="KGN52153"/>
    <property type="gene ID" value="Csa_5G612820"/>
</dbReference>
<evidence type="ECO:0000313" key="9">
    <source>
        <dbReference type="Proteomes" id="UP000029981"/>
    </source>
</evidence>
<name>A0A0A0KRC2_CUCSA</name>
<dbReference type="InterPro" id="IPR008978">
    <property type="entry name" value="HSP20-like_chaperone"/>
</dbReference>
<protein>
    <recommendedName>
        <fullName evidence="7">SHSP domain-containing protein</fullName>
    </recommendedName>
</protein>
<evidence type="ECO:0000256" key="3">
    <source>
        <dbReference type="ARBA" id="ARBA00022821"/>
    </source>
</evidence>
<dbReference type="Pfam" id="PF00011">
    <property type="entry name" value="HSP20"/>
    <property type="match status" value="1"/>
</dbReference>
<dbReference type="STRING" id="3659.A0A0A0KRC2"/>
<evidence type="ECO:0000256" key="2">
    <source>
        <dbReference type="ARBA" id="ARBA00022475"/>
    </source>
</evidence>
<dbReference type="Proteomes" id="UP000029981">
    <property type="component" value="Chromosome 5"/>
</dbReference>
<dbReference type="OrthoDB" id="1431247at2759"/>
<dbReference type="GO" id="GO:0006952">
    <property type="term" value="P:defense response"/>
    <property type="evidence" value="ECO:0007669"/>
    <property type="project" value="UniProtKB-KW"/>
</dbReference>